<evidence type="ECO:0000313" key="2">
    <source>
        <dbReference type="Proteomes" id="UP000267268"/>
    </source>
</evidence>
<dbReference type="OrthoDB" id="1449127at2"/>
<accession>A0A3S9PAB1</accession>
<proteinExistence type="predicted"/>
<dbReference type="Proteomes" id="UP000267268">
    <property type="component" value="Chromosome 2"/>
</dbReference>
<dbReference type="AlphaFoldDB" id="A0A3S9PAB1"/>
<evidence type="ECO:0000313" key="1">
    <source>
        <dbReference type="EMBL" id="AZQ65107.1"/>
    </source>
</evidence>
<reference evidence="1 2" key="1">
    <citation type="submission" date="2018-12" db="EMBL/GenBank/DDBJ databases">
        <title>Flammeovirga pectinis sp. nov., isolated from the gut of the Korean scallop, Patinopecten yessoensis.</title>
        <authorList>
            <person name="Bae J.-W."/>
            <person name="Jeong Y.-S."/>
            <person name="Kang W."/>
        </authorList>
    </citation>
    <scope>NUCLEOTIDE SEQUENCE [LARGE SCALE GENOMIC DNA]</scope>
    <source>
        <strain evidence="1 2">L12M1</strain>
    </source>
</reference>
<evidence type="ECO:0008006" key="3">
    <source>
        <dbReference type="Google" id="ProtNLM"/>
    </source>
</evidence>
<gene>
    <name evidence="1" type="ORF">EI427_23105</name>
</gene>
<name>A0A3S9PAB1_9BACT</name>
<dbReference type="EMBL" id="CP034563">
    <property type="protein sequence ID" value="AZQ65107.1"/>
    <property type="molecule type" value="Genomic_DNA"/>
</dbReference>
<dbReference type="KEGG" id="fll:EI427_23105"/>
<organism evidence="1 2">
    <name type="scientific">Flammeovirga pectinis</name>
    <dbReference type="NCBI Taxonomy" id="2494373"/>
    <lineage>
        <taxon>Bacteria</taxon>
        <taxon>Pseudomonadati</taxon>
        <taxon>Bacteroidota</taxon>
        <taxon>Cytophagia</taxon>
        <taxon>Cytophagales</taxon>
        <taxon>Flammeovirgaceae</taxon>
        <taxon>Flammeovirga</taxon>
    </lineage>
</organism>
<keyword evidence="2" id="KW-1185">Reference proteome</keyword>
<dbReference type="RefSeq" id="WP_126619498.1">
    <property type="nucleotide sequence ID" value="NZ_CP034563.1"/>
</dbReference>
<protein>
    <recommendedName>
        <fullName evidence="3">tRNA_anti-like</fullName>
    </recommendedName>
</protein>
<sequence>MNSKKSKLLTLLIVLSSALVLSVAYIFKPPTTVENSSLSYNGEAIGFIKEIESNTSTNYVAKVVQLNGTITQLEENGIQLNNKVFCQFSTSFPYKITKDSKITIKGKYIGFDELLDEIKLNNCTIIK</sequence>